<dbReference type="Gene3D" id="3.60.10.10">
    <property type="entry name" value="Endonuclease/exonuclease/phosphatase"/>
    <property type="match status" value="1"/>
</dbReference>
<dbReference type="EMBL" id="JBEDNZ010000001">
    <property type="protein sequence ID" value="KAL0852112.1"/>
    <property type="molecule type" value="Genomic_DNA"/>
</dbReference>
<dbReference type="InterPro" id="IPR043502">
    <property type="entry name" value="DNA/RNA_pol_sf"/>
</dbReference>
<reference evidence="2 3" key="1">
    <citation type="submission" date="2024-06" db="EMBL/GenBank/DDBJ databases">
        <title>A chromosome-level genome assembly of beet webworm, Loxostege sticticalis.</title>
        <authorList>
            <person name="Zhang Y."/>
        </authorList>
    </citation>
    <scope>NUCLEOTIDE SEQUENCE [LARGE SCALE GENOMIC DNA]</scope>
    <source>
        <strain evidence="2">AQ028</strain>
        <tissue evidence="2">Male pupae</tissue>
    </source>
</reference>
<comment type="caution">
    <text evidence="2">The sequence shown here is derived from an EMBL/GenBank/DDBJ whole genome shotgun (WGS) entry which is preliminary data.</text>
</comment>
<gene>
    <name evidence="2" type="ORF">ABMA28_000352</name>
</gene>
<organism evidence="2 3">
    <name type="scientific">Loxostege sticticalis</name>
    <name type="common">Beet webworm moth</name>
    <dbReference type="NCBI Taxonomy" id="481309"/>
    <lineage>
        <taxon>Eukaryota</taxon>
        <taxon>Metazoa</taxon>
        <taxon>Ecdysozoa</taxon>
        <taxon>Arthropoda</taxon>
        <taxon>Hexapoda</taxon>
        <taxon>Insecta</taxon>
        <taxon>Pterygota</taxon>
        <taxon>Neoptera</taxon>
        <taxon>Endopterygota</taxon>
        <taxon>Lepidoptera</taxon>
        <taxon>Glossata</taxon>
        <taxon>Ditrysia</taxon>
        <taxon>Pyraloidea</taxon>
        <taxon>Crambidae</taxon>
        <taxon>Pyraustinae</taxon>
        <taxon>Loxostege</taxon>
    </lineage>
</organism>
<dbReference type="PANTHER" id="PTHR33332">
    <property type="entry name" value="REVERSE TRANSCRIPTASE DOMAIN-CONTAINING PROTEIN"/>
    <property type="match status" value="1"/>
</dbReference>
<dbReference type="PROSITE" id="PS50878">
    <property type="entry name" value="RT_POL"/>
    <property type="match status" value="1"/>
</dbReference>
<accession>A0ABD0TS85</accession>
<proteinExistence type="predicted"/>
<dbReference type="SUPFAM" id="SSF56672">
    <property type="entry name" value="DNA/RNA polymerases"/>
    <property type="match status" value="1"/>
</dbReference>
<dbReference type="SUPFAM" id="SSF56219">
    <property type="entry name" value="DNase I-like"/>
    <property type="match status" value="1"/>
</dbReference>
<dbReference type="InterPro" id="IPR000477">
    <property type="entry name" value="RT_dom"/>
</dbReference>
<evidence type="ECO:0000313" key="2">
    <source>
        <dbReference type="EMBL" id="KAL0852112.1"/>
    </source>
</evidence>
<evidence type="ECO:0000313" key="3">
    <source>
        <dbReference type="Proteomes" id="UP001549921"/>
    </source>
</evidence>
<name>A0ABD0TS85_LOXSC</name>
<sequence>MADIVCYYQNCRGIRTKLHTLYMNILSHAYDVIILTETWLIPEIDNCEFIDQRYTVYRRDRNRSVTGKRDGGGVLVAVLKGLRPMHIISGYRNALLDNIEDVCVCLPSSCGLKRHIIAAVYIPPKTSIETYSAYLELLATVLEDNSVVGFSLIGDYNLPEITWVPRDGCAGALECSTSTPVSIQLSNFMSLHDASQYNFIKNNQGNILDSLISNIECRITPLTNIILPKDNHHPPFSFNFIFNTIPLSTMRRRSLVKYNFHKANYELIIEDLDKLDWSSLLNTNNVEEAVEIFYNIVFDIIKKYAPPVSSRSARYPVWFTSSLIHIAKNKQKSWVRWKKYKNASDYEQFSIFRHRFKLEARQCFSRYINSVEDSIGSNVKHFWSFISNTKTSSSVPSQMCYNGSVASEPDMICDLFSKFFHSVYEPSTLSTENWSEPLTSAPNNIHLCDLYFSESKVLTELKSLDPSKGAGPDGLPALFLVKTAVSICKPLCIIYNRCITSGIFPEVWKRANIVPVHKNGSRHEVENYRPISILSALSKLFERLVHNEVYPVLHKSISKEQHGFVKGRSTITNLMIYVSFLFENMDNNAQTDAIYTDFRKAFDKVDHELLLKKIAYNGIRGNLLRWFSSYIMNRSQKVVINGIHVTSGVPQGSILGPLLFIIFVNDIGQCFHNCNFLLYADDLKVYKSVKSISDCILIQQDLNRLSEYCNDNKLHLSLSKCSYINISKKQQVIHYGYSLCNTSLNKVTSMRDLGILLDNKMHLDLHIEKIVKKAFQMYGFVMRSSKNFKKPCTYLYLYKALVRSQLEYAVPIWNPLYNKYVDLIENVQYKYLRSMHYRCYGTYMSYDQLLNKYKLPSLQSRRKLLVCMVLHGIINNKFDCTDLTNKLCYIVPRTVHRREVRARKLFATAKCRTNAGIRSPLRRMIDIFNDNFVDSDIFHLSEGQFKRQISNELNTF</sequence>
<dbReference type="Pfam" id="PF00078">
    <property type="entry name" value="RVT_1"/>
    <property type="match status" value="1"/>
</dbReference>
<protein>
    <recommendedName>
        <fullName evidence="1">Reverse transcriptase domain-containing protein</fullName>
    </recommendedName>
</protein>
<dbReference type="CDD" id="cd01650">
    <property type="entry name" value="RT_nLTR_like"/>
    <property type="match status" value="1"/>
</dbReference>
<dbReference type="AlphaFoldDB" id="A0ABD0TS85"/>
<dbReference type="GO" id="GO:0071897">
    <property type="term" value="P:DNA biosynthetic process"/>
    <property type="evidence" value="ECO:0007669"/>
    <property type="project" value="UniProtKB-ARBA"/>
</dbReference>
<evidence type="ECO:0000259" key="1">
    <source>
        <dbReference type="PROSITE" id="PS50878"/>
    </source>
</evidence>
<dbReference type="Proteomes" id="UP001549921">
    <property type="component" value="Unassembled WGS sequence"/>
</dbReference>
<dbReference type="InterPro" id="IPR036691">
    <property type="entry name" value="Endo/exonu/phosph_ase_sf"/>
</dbReference>
<feature type="domain" description="Reverse transcriptase" evidence="1">
    <location>
        <begin position="497"/>
        <end position="739"/>
    </location>
</feature>